<gene>
    <name evidence="2" type="ORF">JCM14722_26620</name>
</gene>
<dbReference type="Proteomes" id="UP001061361">
    <property type="component" value="Chromosome"/>
</dbReference>
<dbReference type="Gene3D" id="3.40.30.10">
    <property type="entry name" value="Glutaredoxin"/>
    <property type="match status" value="1"/>
</dbReference>
<evidence type="ECO:0000313" key="3">
    <source>
        <dbReference type="Proteomes" id="UP001061361"/>
    </source>
</evidence>
<dbReference type="CDD" id="cd02972">
    <property type="entry name" value="DsbA_family"/>
    <property type="match status" value="1"/>
</dbReference>
<protein>
    <recommendedName>
        <fullName evidence="4">Thioredoxin-like fold domain-containing protein</fullName>
    </recommendedName>
</protein>
<dbReference type="SUPFAM" id="SSF52833">
    <property type="entry name" value="Thioredoxin-like"/>
    <property type="match status" value="1"/>
</dbReference>
<organism evidence="2 3">
    <name type="scientific">Pseudodesulfovibrio portus</name>
    <dbReference type="NCBI Taxonomy" id="231439"/>
    <lineage>
        <taxon>Bacteria</taxon>
        <taxon>Pseudomonadati</taxon>
        <taxon>Thermodesulfobacteriota</taxon>
        <taxon>Desulfovibrionia</taxon>
        <taxon>Desulfovibrionales</taxon>
        <taxon>Desulfovibrionaceae</taxon>
    </lineage>
</organism>
<dbReference type="InterPro" id="IPR036249">
    <property type="entry name" value="Thioredoxin-like_sf"/>
</dbReference>
<accession>A0ABN6RYE2</accession>
<dbReference type="EMBL" id="AP026708">
    <property type="protein sequence ID" value="BDQ35120.1"/>
    <property type="molecule type" value="Genomic_DNA"/>
</dbReference>
<reference evidence="2" key="1">
    <citation type="submission" date="2022-08" db="EMBL/GenBank/DDBJ databases">
        <title>Genome Sequence of the sulphate-reducing bacterium, Pseudodesulfovibrio portus JCM14722.</title>
        <authorList>
            <person name="Kondo R."/>
            <person name="Kataoka T."/>
        </authorList>
    </citation>
    <scope>NUCLEOTIDE SEQUENCE</scope>
    <source>
        <strain evidence="2">JCM 14722</strain>
    </source>
</reference>
<evidence type="ECO:0000313" key="2">
    <source>
        <dbReference type="EMBL" id="BDQ35120.1"/>
    </source>
</evidence>
<feature type="region of interest" description="Disordered" evidence="1">
    <location>
        <begin position="18"/>
        <end position="43"/>
    </location>
</feature>
<keyword evidence="3" id="KW-1185">Reference proteome</keyword>
<evidence type="ECO:0008006" key="4">
    <source>
        <dbReference type="Google" id="ProtNLM"/>
    </source>
</evidence>
<evidence type="ECO:0000256" key="1">
    <source>
        <dbReference type="SAM" id="MobiDB-lite"/>
    </source>
</evidence>
<name>A0ABN6RYE2_9BACT</name>
<sequence>MLILFVFSLFGCQDAPDAPPVGEKTPPAKAEKGGAKSGYEQDGKGCEPEYRALFDQAVVELHGTGTGDVVVVTDPLCWHCRLGHKLLEEYPAKYGRLRLSFFPRKGFIGSDMAAWILEDVAGTDRLRPYADYAYTDLKQPKTKDLAEARMLVLAQFAEKFPELLDNTNLEELYVRMQRDHEAHVLESAAMSREAELPGTPTLIAGKSVLVGFGPAPWLDALDAKNICE</sequence>
<feature type="compositionally biased region" description="Basic and acidic residues" evidence="1">
    <location>
        <begin position="29"/>
        <end position="43"/>
    </location>
</feature>
<proteinExistence type="predicted"/>